<gene>
    <name evidence="2" type="ORF">TCNE_LOCUS14370</name>
</gene>
<feature type="compositionally biased region" description="Polar residues" evidence="1">
    <location>
        <begin position="36"/>
        <end position="74"/>
    </location>
</feature>
<feature type="compositionally biased region" description="Basic and acidic residues" evidence="1">
    <location>
        <begin position="292"/>
        <end position="311"/>
    </location>
</feature>
<feature type="region of interest" description="Disordered" evidence="1">
    <location>
        <begin position="627"/>
        <end position="689"/>
    </location>
</feature>
<keyword evidence="3" id="KW-1185">Reference proteome</keyword>
<protein>
    <submittedName>
        <fullName evidence="4">BRCT domain-containing protein</fullName>
    </submittedName>
</protein>
<dbReference type="EMBL" id="UYWY01022218">
    <property type="protein sequence ID" value="VDM45691.1"/>
    <property type="molecule type" value="Genomic_DNA"/>
</dbReference>
<dbReference type="WBParaSite" id="TCNE_0001437001-mRNA-1">
    <property type="protein sequence ID" value="TCNE_0001437001-mRNA-1"/>
    <property type="gene ID" value="TCNE_0001437001"/>
</dbReference>
<reference evidence="4" key="1">
    <citation type="submission" date="2016-06" db="UniProtKB">
        <authorList>
            <consortium name="WormBaseParasite"/>
        </authorList>
    </citation>
    <scope>IDENTIFICATION</scope>
</reference>
<feature type="region of interest" description="Disordered" evidence="1">
    <location>
        <begin position="292"/>
        <end position="347"/>
    </location>
</feature>
<reference evidence="2 3" key="2">
    <citation type="submission" date="2018-11" db="EMBL/GenBank/DDBJ databases">
        <authorList>
            <consortium name="Pathogen Informatics"/>
        </authorList>
    </citation>
    <scope>NUCLEOTIDE SEQUENCE [LARGE SCALE GENOMIC DNA]</scope>
</reference>
<evidence type="ECO:0000313" key="4">
    <source>
        <dbReference type="WBParaSite" id="TCNE_0001437001-mRNA-1"/>
    </source>
</evidence>
<sequence>MHLPKSKGFDKRAIAARPKSSLKSADSDDYLDITEELTSLENVRSDFTTTPSAAATKNSALNESDASTMPATTERSTELELARTIMTTESPTANSATSSYTPSSTEEFTSTIPHDETSAEKGAEFVTAIQSLVEFPEFTRNSAESDGNEKAESSTKNVLEKITTEPSFVNGTAKPIIPIRTEISTDNSLTPQPTNVSDSETPQIIGGFLKQQPSLFSLLVRMNSNQPISDKQKELSRKINEEGKLALAIHPNDHIFVVGEGTHRRNPNETPAESRIVTFSDQNGLRRVRIQENREAAPNEDSKSEVVDESLHGNFSTSQNTKVSLNVTPEATDAASQNGNEERTRELVERDDARLVIMPRLVSVTEDPQASAEMTLIKETDLTDDVEGEQFQRQPTQIVPQTRHNMDHQQGNSKVLRDLLPLDGTDTLGELSNLFSDDRVESIHPSQPTISAMQQPIITLPSSNFDPSVSAQQPFPIPQNFASRAIPMPQNFEFNPDFVPPDLVPQFVPQQPLQQQEEFVPQPQVYLMEIPGTEFDPGSQLFLLPAVPTAQLPPQPVLRTLPSPSQFPPPLLEPPVPSASIPPQATHPPPQFPTRFEVFDDLTEPSRMTTTVPVFVTRPIAKRIFSKSDQSESIAGELNEADGSNENPRDPQLMETAANESADEESVPTDEAGGRIVQKDSNTRSRKRRSVMYFSKTGIGSGF</sequence>
<feature type="compositionally biased region" description="Polar residues" evidence="1">
    <location>
        <begin position="85"/>
        <end position="112"/>
    </location>
</feature>
<proteinExistence type="predicted"/>
<name>A0A183V0V0_TOXCA</name>
<feature type="region of interest" description="Disordered" evidence="1">
    <location>
        <begin position="557"/>
        <end position="593"/>
    </location>
</feature>
<dbReference type="AlphaFoldDB" id="A0A183V0V0"/>
<organism evidence="3 4">
    <name type="scientific">Toxocara canis</name>
    <name type="common">Canine roundworm</name>
    <dbReference type="NCBI Taxonomy" id="6265"/>
    <lineage>
        <taxon>Eukaryota</taxon>
        <taxon>Metazoa</taxon>
        <taxon>Ecdysozoa</taxon>
        <taxon>Nematoda</taxon>
        <taxon>Chromadorea</taxon>
        <taxon>Rhabditida</taxon>
        <taxon>Spirurina</taxon>
        <taxon>Ascaridomorpha</taxon>
        <taxon>Ascaridoidea</taxon>
        <taxon>Toxocaridae</taxon>
        <taxon>Toxocara</taxon>
    </lineage>
</organism>
<feature type="compositionally biased region" description="Pro residues" evidence="1">
    <location>
        <begin position="565"/>
        <end position="577"/>
    </location>
</feature>
<evidence type="ECO:0000313" key="2">
    <source>
        <dbReference type="EMBL" id="VDM45691.1"/>
    </source>
</evidence>
<feature type="region of interest" description="Disordered" evidence="1">
    <location>
        <begin position="1"/>
        <end position="117"/>
    </location>
</feature>
<evidence type="ECO:0000313" key="3">
    <source>
        <dbReference type="Proteomes" id="UP000050794"/>
    </source>
</evidence>
<accession>A0A183V0V0</accession>
<evidence type="ECO:0000256" key="1">
    <source>
        <dbReference type="SAM" id="MobiDB-lite"/>
    </source>
</evidence>
<dbReference type="Proteomes" id="UP000050794">
    <property type="component" value="Unassembled WGS sequence"/>
</dbReference>
<feature type="compositionally biased region" description="Polar residues" evidence="1">
    <location>
        <begin position="313"/>
        <end position="339"/>
    </location>
</feature>